<evidence type="ECO:0000256" key="1">
    <source>
        <dbReference type="SAM" id="MobiDB-lite"/>
    </source>
</evidence>
<dbReference type="AlphaFoldDB" id="A0AA38R3L6"/>
<name>A0AA38R3L6_9PEZI</name>
<feature type="region of interest" description="Disordered" evidence="1">
    <location>
        <begin position="1"/>
        <end position="33"/>
    </location>
</feature>
<gene>
    <name evidence="2" type="ORF">NKR23_g11562</name>
</gene>
<evidence type="ECO:0000313" key="2">
    <source>
        <dbReference type="EMBL" id="KAJ9131811.1"/>
    </source>
</evidence>
<comment type="caution">
    <text evidence="2">The sequence shown here is derived from an EMBL/GenBank/DDBJ whole genome shotgun (WGS) entry which is preliminary data.</text>
</comment>
<evidence type="ECO:0000313" key="3">
    <source>
        <dbReference type="Proteomes" id="UP001174694"/>
    </source>
</evidence>
<keyword evidence="3" id="KW-1185">Reference proteome</keyword>
<dbReference type="Proteomes" id="UP001174694">
    <property type="component" value="Unassembled WGS sequence"/>
</dbReference>
<feature type="compositionally biased region" description="Polar residues" evidence="1">
    <location>
        <begin position="1"/>
        <end position="17"/>
    </location>
</feature>
<dbReference type="EMBL" id="JANBVO010000063">
    <property type="protein sequence ID" value="KAJ9131811.1"/>
    <property type="molecule type" value="Genomic_DNA"/>
</dbReference>
<protein>
    <submittedName>
        <fullName evidence="2">Uncharacterized protein</fullName>
    </submittedName>
</protein>
<accession>A0AA38R3L6</accession>
<reference evidence="2" key="1">
    <citation type="submission" date="2022-07" db="EMBL/GenBank/DDBJ databases">
        <title>Fungi with potential for degradation of polypropylene.</title>
        <authorList>
            <person name="Gostincar C."/>
        </authorList>
    </citation>
    <scope>NUCLEOTIDE SEQUENCE</scope>
    <source>
        <strain evidence="2">EXF-13308</strain>
    </source>
</reference>
<dbReference type="SUPFAM" id="SSF52047">
    <property type="entry name" value="RNI-like"/>
    <property type="match status" value="1"/>
</dbReference>
<sequence>MDTGSDQGGNAPTQPFSLSDGGRGRDEGHADGNGVETKLLVTTLSTATVAVPIPKVAMPVPRVAMPAPRSAMPTRKVAMPTIASASNQNHPDKDLVNSVIRVIIDNSTVMDMRTLKNLSLVNKIVRRAASKALFRNMTVKANGIKTDSDKITYILEHDRIKKAVRNLRLLSPWGWRGQEPVESGRVFPSIKGLVNALPNLTTLSLSEFSRVGTFFNLERFANGGPELVLPSVKTLTLHLAVYNRVGPIVKACPNITTLRMNYNGFTPDSKGIVLGPLTGGNRNVSEVWAAIKELRYVENLELLKFGSQRTSASGTPDVAMVGWYPYEVQTISEFLPGLKRLALYGNILNHAELFLADFGPAFACFTDLEEVLITIQVMADWKPFYTPEEGTVIPRPCNREAEQNLTTMLAHHKNDPVLASVRIFAQCFKLEKLSYVFEEKGATYGRRYPGSASVQRLKLFSNPYFGFYIFPGPATIYWL</sequence>
<organism evidence="2 3">
    <name type="scientific">Pleurostoma richardsiae</name>
    <dbReference type="NCBI Taxonomy" id="41990"/>
    <lineage>
        <taxon>Eukaryota</taxon>
        <taxon>Fungi</taxon>
        <taxon>Dikarya</taxon>
        <taxon>Ascomycota</taxon>
        <taxon>Pezizomycotina</taxon>
        <taxon>Sordariomycetes</taxon>
        <taxon>Sordariomycetidae</taxon>
        <taxon>Calosphaeriales</taxon>
        <taxon>Pleurostomataceae</taxon>
        <taxon>Pleurostoma</taxon>
    </lineage>
</organism>
<proteinExistence type="predicted"/>